<dbReference type="EMBL" id="CP092868">
    <property type="protein sequence ID" value="UYV69579.1"/>
    <property type="molecule type" value="Genomic_DNA"/>
</dbReference>
<evidence type="ECO:0000256" key="2">
    <source>
        <dbReference type="ARBA" id="ARBA00007695"/>
    </source>
</evidence>
<evidence type="ECO:0000256" key="4">
    <source>
        <dbReference type="ARBA" id="ARBA00022692"/>
    </source>
</evidence>
<feature type="region of interest" description="Disordered" evidence="9">
    <location>
        <begin position="1"/>
        <end position="83"/>
    </location>
</feature>
<evidence type="ECO:0000256" key="3">
    <source>
        <dbReference type="ARBA" id="ARBA00020105"/>
    </source>
</evidence>
<reference evidence="10 11" key="1">
    <citation type="submission" date="2022-01" db="EMBL/GenBank/DDBJ databases">
        <title>A chromosomal length assembly of Cordylochernes scorpioides.</title>
        <authorList>
            <person name="Zeh D."/>
            <person name="Zeh J."/>
        </authorList>
    </citation>
    <scope>NUCLEOTIDE SEQUENCE [LARGE SCALE GENOMIC DNA]</scope>
    <source>
        <strain evidence="10">IN4F17</strain>
        <tissue evidence="10">Whole Body</tissue>
    </source>
</reference>
<gene>
    <name evidence="10" type="ORF">LAZ67_6004015</name>
</gene>
<feature type="compositionally biased region" description="Basic and acidic residues" evidence="9">
    <location>
        <begin position="18"/>
        <end position="28"/>
    </location>
</feature>
<keyword evidence="8" id="KW-0472">Membrane</keyword>
<evidence type="ECO:0000313" key="10">
    <source>
        <dbReference type="EMBL" id="UYV69579.1"/>
    </source>
</evidence>
<evidence type="ECO:0000256" key="6">
    <source>
        <dbReference type="ARBA" id="ARBA00022824"/>
    </source>
</evidence>
<protein>
    <recommendedName>
        <fullName evidence="3">ER membrane protein complex subunit 10</fullName>
    </recommendedName>
</protein>
<comment type="similarity">
    <text evidence="2">Belongs to the EMC10 family.</text>
</comment>
<keyword evidence="5" id="KW-0732">Signal</keyword>
<dbReference type="PANTHER" id="PTHR21397">
    <property type="entry name" value="CHROMATIN COMPLEXES SUBUNIT BAP18-RELATED"/>
    <property type="match status" value="1"/>
</dbReference>
<evidence type="ECO:0000256" key="5">
    <source>
        <dbReference type="ARBA" id="ARBA00022729"/>
    </source>
</evidence>
<proteinExistence type="inferred from homology"/>
<evidence type="ECO:0000256" key="9">
    <source>
        <dbReference type="SAM" id="MobiDB-lite"/>
    </source>
</evidence>
<keyword evidence="7" id="KW-1133">Transmembrane helix</keyword>
<feature type="compositionally biased region" description="Basic and acidic residues" evidence="9">
    <location>
        <begin position="40"/>
        <end position="83"/>
    </location>
</feature>
<organism evidence="10 11">
    <name type="scientific">Cordylochernes scorpioides</name>
    <dbReference type="NCBI Taxonomy" id="51811"/>
    <lineage>
        <taxon>Eukaryota</taxon>
        <taxon>Metazoa</taxon>
        <taxon>Ecdysozoa</taxon>
        <taxon>Arthropoda</taxon>
        <taxon>Chelicerata</taxon>
        <taxon>Arachnida</taxon>
        <taxon>Pseudoscorpiones</taxon>
        <taxon>Cheliferoidea</taxon>
        <taxon>Chernetidae</taxon>
        <taxon>Cordylochernes</taxon>
    </lineage>
</organism>
<evidence type="ECO:0000256" key="7">
    <source>
        <dbReference type="ARBA" id="ARBA00022989"/>
    </source>
</evidence>
<keyword evidence="6" id="KW-0256">Endoplasmic reticulum</keyword>
<sequence>MRARRGGGDASTARRRRNETGEEAEKRNRQGGGAARRRRNETGEEAEKRNRQEGGEAKPARMRNSENGEEAEQRARRGDEEPIKNQATDLHAYEIYYMILAKRPRNDILYVEMTWLRVPSARVNVSRVDRKMMFKVLLIFILSLHIQTFVINCDEDVEGQVVLELYHSLSNRPNEDDFIFRGTIHMRDNVPQYTQKKTLTLQDKSMLRHLSATNGNYYLKIKNSGNKSEITTFIKGCLLYESNLSDEITLYLDHSSLLLGVSLNTYLSSCSGKVVPESHLNTFNTTITLGSLTSAPSPDTQTFLHRLEQERQEKARGEHGENKSFFAKYWMYIVPVVIFVVLSGASGPEGGAAGGGGR</sequence>
<comment type="subcellular location">
    <subcellularLocation>
        <location evidence="1">Endoplasmic reticulum membrane</location>
        <topology evidence="1">Single-pass type I membrane protein</topology>
    </subcellularLocation>
</comment>
<keyword evidence="4" id="KW-0812">Transmembrane</keyword>
<dbReference type="Proteomes" id="UP001235939">
    <property type="component" value="Chromosome 06"/>
</dbReference>
<evidence type="ECO:0000313" key="11">
    <source>
        <dbReference type="Proteomes" id="UP001235939"/>
    </source>
</evidence>
<evidence type="ECO:0000256" key="8">
    <source>
        <dbReference type="ARBA" id="ARBA00023136"/>
    </source>
</evidence>
<evidence type="ECO:0000256" key="1">
    <source>
        <dbReference type="ARBA" id="ARBA00004115"/>
    </source>
</evidence>
<dbReference type="PANTHER" id="PTHR21397:SF4">
    <property type="entry name" value="ER MEMBRANE PROTEIN COMPLEX SUBUNIT 10"/>
    <property type="match status" value="1"/>
</dbReference>
<accession>A0ABY6KM44</accession>
<name>A0ABY6KM44_9ARAC</name>
<dbReference type="Pfam" id="PF21203">
    <property type="entry name" value="ECM10"/>
    <property type="match status" value="1"/>
</dbReference>
<keyword evidence="11" id="KW-1185">Reference proteome</keyword>
<dbReference type="CDD" id="cd22209">
    <property type="entry name" value="EMC10"/>
    <property type="match status" value="1"/>
</dbReference>